<evidence type="ECO:0000256" key="2">
    <source>
        <dbReference type="ARBA" id="ARBA00022801"/>
    </source>
</evidence>
<dbReference type="EMBL" id="CAKKLH010000307">
    <property type="protein sequence ID" value="CAH0110851.1"/>
    <property type="molecule type" value="Genomic_DNA"/>
</dbReference>
<feature type="domain" description="Helicase ATP-binding" evidence="8">
    <location>
        <begin position="72"/>
        <end position="211"/>
    </location>
</feature>
<dbReference type="PANTHER" id="PTHR24031">
    <property type="entry name" value="RNA HELICASE"/>
    <property type="match status" value="1"/>
</dbReference>
<dbReference type="SUPFAM" id="SSF52540">
    <property type="entry name" value="P-loop containing nucleoside triphosphate hydrolases"/>
    <property type="match status" value="1"/>
</dbReference>
<sequence>MSHHHNNTGLISSLFFKNPEIPSVTKDHVEAAEENVFSSQSFSALKIHRFLVATLEKDLNLKQMTEAQSRTIPILLDKKDALVKSQTGSGKTLAYAIPIVESITPKIDRTSGVFALVIVPTRELVLQTYTWFTKILKNLNLGRLHWLVMDEADRLLDMGYEKDVARIVSIVQEHFVKEGSFGRRQNVMVSATLSKGVEKLAGLTLTDPEHIKLSEDDSVNQDQLVTPTNLKQWYLIVPPKLRLATLAAFILWKCTISTEKKVLIFMTTQDSVDYHAELFNRVLAKREDRPSISFYKLHGNMPQKDRTSIFKEFRDTESGVLLCTDVAARGLDLSSIDWIVQYNPPVTAEEYVHRVGRTARVGKCGQAVIFLAPPETDFIHRLANRGISVVEKNPDAILKTLTTSWSKVPQTMEQAATAVQLCFEEYVIESYNLYEMATKGYVSFVRSYAALPKDVRDVFNFQSLHLGHYAKSFALRDPPTQINTAGRMGQRNDRVQPFNTARQRNPALLKRAAAQALG</sequence>
<dbReference type="AlphaFoldDB" id="A0A8J2WPG2"/>
<keyword evidence="1 6" id="KW-0547">Nucleotide-binding</keyword>
<dbReference type="Pfam" id="PF00271">
    <property type="entry name" value="Helicase_C"/>
    <property type="match status" value="1"/>
</dbReference>
<dbReference type="CDD" id="cd18787">
    <property type="entry name" value="SF2_C_DEAD"/>
    <property type="match status" value="1"/>
</dbReference>
<dbReference type="EC" id="3.6.4.13" evidence="7"/>
<evidence type="ECO:0000256" key="6">
    <source>
        <dbReference type="RuleBase" id="RU000492"/>
    </source>
</evidence>
<keyword evidence="5 7" id="KW-0694">RNA-binding</keyword>
<protein>
    <recommendedName>
        <fullName evidence="7">ATP-dependent RNA helicase</fullName>
        <ecNumber evidence="7">3.6.4.13</ecNumber>
    </recommendedName>
</protein>
<comment type="caution">
    <text evidence="10">The sequence shown here is derived from an EMBL/GenBank/DDBJ whole genome shotgun (WGS) entry which is preliminary data.</text>
</comment>
<keyword evidence="2 6" id="KW-0378">Hydrolase</keyword>
<dbReference type="Pfam" id="PF13959">
    <property type="entry name" value="CTE_SPB4"/>
    <property type="match status" value="1"/>
</dbReference>
<dbReference type="SMART" id="SM00487">
    <property type="entry name" value="DEXDc"/>
    <property type="match status" value="1"/>
</dbReference>
<dbReference type="PROSITE" id="PS51194">
    <property type="entry name" value="HELICASE_CTER"/>
    <property type="match status" value="1"/>
</dbReference>
<dbReference type="InterPro" id="IPR011545">
    <property type="entry name" value="DEAD/DEAH_box_helicase_dom"/>
</dbReference>
<dbReference type="OrthoDB" id="422663at2759"/>
<reference evidence="10" key="1">
    <citation type="submission" date="2021-11" db="EMBL/GenBank/DDBJ databases">
        <authorList>
            <person name="Schell T."/>
        </authorList>
    </citation>
    <scope>NUCLEOTIDE SEQUENCE</scope>
    <source>
        <strain evidence="10">M5</strain>
    </source>
</reference>
<comment type="catalytic activity">
    <reaction evidence="7">
        <text>ATP + H2O = ADP + phosphate + H(+)</text>
        <dbReference type="Rhea" id="RHEA:13065"/>
        <dbReference type="ChEBI" id="CHEBI:15377"/>
        <dbReference type="ChEBI" id="CHEBI:15378"/>
        <dbReference type="ChEBI" id="CHEBI:30616"/>
        <dbReference type="ChEBI" id="CHEBI:43474"/>
        <dbReference type="ChEBI" id="CHEBI:456216"/>
        <dbReference type="EC" id="3.6.4.13"/>
    </reaction>
</comment>
<dbReference type="PROSITE" id="PS00039">
    <property type="entry name" value="DEAD_ATP_HELICASE"/>
    <property type="match status" value="1"/>
</dbReference>
<proteinExistence type="inferred from homology"/>
<evidence type="ECO:0000256" key="5">
    <source>
        <dbReference type="ARBA" id="ARBA00022884"/>
    </source>
</evidence>
<dbReference type="GO" id="GO:0003723">
    <property type="term" value="F:RNA binding"/>
    <property type="evidence" value="ECO:0007669"/>
    <property type="project" value="UniProtKB-UniRule"/>
</dbReference>
<comment type="domain">
    <text evidence="7">The Q motif is unique to and characteristic of the DEAD box family of RNA helicases and controls ATP binding and hydrolysis.</text>
</comment>
<dbReference type="Pfam" id="PF00270">
    <property type="entry name" value="DEAD"/>
    <property type="match status" value="2"/>
</dbReference>
<dbReference type="InterPro" id="IPR027417">
    <property type="entry name" value="P-loop_NTPase"/>
</dbReference>
<organism evidence="10 11">
    <name type="scientific">Daphnia galeata</name>
    <dbReference type="NCBI Taxonomy" id="27404"/>
    <lineage>
        <taxon>Eukaryota</taxon>
        <taxon>Metazoa</taxon>
        <taxon>Ecdysozoa</taxon>
        <taxon>Arthropoda</taxon>
        <taxon>Crustacea</taxon>
        <taxon>Branchiopoda</taxon>
        <taxon>Diplostraca</taxon>
        <taxon>Cladocera</taxon>
        <taxon>Anomopoda</taxon>
        <taxon>Daphniidae</taxon>
        <taxon>Daphnia</taxon>
    </lineage>
</organism>
<dbReference type="InterPro" id="IPR025313">
    <property type="entry name" value="SPB4-like_CTE"/>
</dbReference>
<dbReference type="SMART" id="SM00490">
    <property type="entry name" value="HELICc"/>
    <property type="match status" value="1"/>
</dbReference>
<comment type="function">
    <text evidence="7">RNA helicase.</text>
</comment>
<evidence type="ECO:0000256" key="3">
    <source>
        <dbReference type="ARBA" id="ARBA00022806"/>
    </source>
</evidence>
<evidence type="ECO:0000259" key="8">
    <source>
        <dbReference type="PROSITE" id="PS51192"/>
    </source>
</evidence>
<dbReference type="GO" id="GO:0016787">
    <property type="term" value="F:hydrolase activity"/>
    <property type="evidence" value="ECO:0007669"/>
    <property type="project" value="UniProtKB-KW"/>
</dbReference>
<dbReference type="InterPro" id="IPR000629">
    <property type="entry name" value="RNA-helicase_DEAD-box_CS"/>
</dbReference>
<evidence type="ECO:0000256" key="4">
    <source>
        <dbReference type="ARBA" id="ARBA00022840"/>
    </source>
</evidence>
<keyword evidence="4 6" id="KW-0067">ATP-binding</keyword>
<evidence type="ECO:0000259" key="9">
    <source>
        <dbReference type="PROSITE" id="PS51194"/>
    </source>
</evidence>
<dbReference type="SMART" id="SM01178">
    <property type="entry name" value="DUF4217"/>
    <property type="match status" value="1"/>
</dbReference>
<accession>A0A8J2WPG2</accession>
<dbReference type="InterPro" id="IPR001650">
    <property type="entry name" value="Helicase_C-like"/>
</dbReference>
<comment type="similarity">
    <text evidence="6">Belongs to the DEAD box helicase family.</text>
</comment>
<evidence type="ECO:0000256" key="7">
    <source>
        <dbReference type="RuleBase" id="RU365068"/>
    </source>
</evidence>
<dbReference type="InterPro" id="IPR014001">
    <property type="entry name" value="Helicase_ATP-bd"/>
</dbReference>
<evidence type="ECO:0000313" key="10">
    <source>
        <dbReference type="EMBL" id="CAH0110851.1"/>
    </source>
</evidence>
<dbReference type="Gene3D" id="3.40.50.300">
    <property type="entry name" value="P-loop containing nucleotide triphosphate hydrolases"/>
    <property type="match status" value="3"/>
</dbReference>
<dbReference type="PROSITE" id="PS51192">
    <property type="entry name" value="HELICASE_ATP_BIND_1"/>
    <property type="match status" value="1"/>
</dbReference>
<dbReference type="GO" id="GO:0003724">
    <property type="term" value="F:RNA helicase activity"/>
    <property type="evidence" value="ECO:0007669"/>
    <property type="project" value="UniProtKB-EC"/>
</dbReference>
<evidence type="ECO:0000313" key="11">
    <source>
        <dbReference type="Proteomes" id="UP000789390"/>
    </source>
</evidence>
<gene>
    <name evidence="10" type="ORF">DGAL_LOCUS14456</name>
</gene>
<keyword evidence="11" id="KW-1185">Reference proteome</keyword>
<feature type="domain" description="Helicase C-terminal" evidence="9">
    <location>
        <begin position="229"/>
        <end position="398"/>
    </location>
</feature>
<keyword evidence="3 6" id="KW-0347">Helicase</keyword>
<evidence type="ECO:0000256" key="1">
    <source>
        <dbReference type="ARBA" id="ARBA00022741"/>
    </source>
</evidence>
<name>A0A8J2WPG2_9CRUS</name>
<dbReference type="GO" id="GO:0005524">
    <property type="term" value="F:ATP binding"/>
    <property type="evidence" value="ECO:0007669"/>
    <property type="project" value="UniProtKB-UniRule"/>
</dbReference>
<dbReference type="Proteomes" id="UP000789390">
    <property type="component" value="Unassembled WGS sequence"/>
</dbReference>